<proteinExistence type="predicted"/>
<dbReference type="Gene3D" id="3.30.450.180">
    <property type="match status" value="1"/>
</dbReference>
<evidence type="ECO:0000313" key="3">
    <source>
        <dbReference type="Proteomes" id="UP000193104"/>
    </source>
</evidence>
<accession>A0A1X1DAI1</accession>
<dbReference type="SUPFAM" id="SSF47413">
    <property type="entry name" value="lambda repressor-like DNA-binding domains"/>
    <property type="match status" value="1"/>
</dbReference>
<dbReference type="STRING" id="1076551.HA48_08415"/>
<dbReference type="SMART" id="SM00530">
    <property type="entry name" value="HTH_XRE"/>
    <property type="match status" value="1"/>
</dbReference>
<dbReference type="InterPro" id="IPR010982">
    <property type="entry name" value="Lambda_DNA-bd_dom_sf"/>
</dbReference>
<dbReference type="Gene3D" id="1.10.260.40">
    <property type="entry name" value="lambda repressor-like DNA-binding domains"/>
    <property type="match status" value="1"/>
</dbReference>
<sequence length="259" mass="29627">MRNQDVKNFLTTHRARVDPQRYGFSTLNRRVKGLRREEVAQLAAVSVSWYTWLEQGRDISISLAALQRIGRVLQLSVTEQEYLEALIFGNAHPQLLSQALPAEVMAMVDALEPHPAFVRRANMDIVYWNQAARSLIVDWSLLPAEDRNTLKLMFLNDDYRQRIHGWEQAARHTLSAFRASYVASNQAQAFESVITDLLARSSDFRTMWNYQDVSKMGTGNKTIIDVEGRAQTYTYTSLLIEQTPGMHVIFYLPDGTGTR</sequence>
<dbReference type="InterPro" id="IPR041413">
    <property type="entry name" value="MLTR_LBD"/>
</dbReference>
<protein>
    <submittedName>
        <fullName evidence="2">Transcriptional regulator</fullName>
    </submittedName>
</protein>
<dbReference type="Proteomes" id="UP000193104">
    <property type="component" value="Unassembled WGS sequence"/>
</dbReference>
<evidence type="ECO:0000259" key="1">
    <source>
        <dbReference type="SMART" id="SM00530"/>
    </source>
</evidence>
<dbReference type="EMBL" id="MLFS01000017">
    <property type="protein sequence ID" value="ORM73715.1"/>
    <property type="molecule type" value="Genomic_DNA"/>
</dbReference>
<comment type="caution">
    <text evidence="2">The sequence shown here is derived from an EMBL/GenBank/DDBJ whole genome shotgun (WGS) entry which is preliminary data.</text>
</comment>
<organism evidence="2 3">
    <name type="scientific">Pantoea wallisii</name>
    <dbReference type="NCBI Taxonomy" id="1076551"/>
    <lineage>
        <taxon>Bacteria</taxon>
        <taxon>Pseudomonadati</taxon>
        <taxon>Pseudomonadota</taxon>
        <taxon>Gammaproteobacteria</taxon>
        <taxon>Enterobacterales</taxon>
        <taxon>Erwiniaceae</taxon>
        <taxon>Pantoea</taxon>
    </lineage>
</organism>
<dbReference type="PANTHER" id="PTHR35010">
    <property type="entry name" value="BLL4672 PROTEIN-RELATED"/>
    <property type="match status" value="1"/>
</dbReference>
<gene>
    <name evidence="2" type="ORF">HA48_08415</name>
</gene>
<feature type="domain" description="HTH cro/C1-type" evidence="1">
    <location>
        <begin position="9"/>
        <end position="80"/>
    </location>
</feature>
<dbReference type="GO" id="GO:0003677">
    <property type="term" value="F:DNA binding"/>
    <property type="evidence" value="ECO:0007669"/>
    <property type="project" value="InterPro"/>
</dbReference>
<evidence type="ECO:0000313" key="2">
    <source>
        <dbReference type="EMBL" id="ORM73715.1"/>
    </source>
</evidence>
<dbReference type="OrthoDB" id="5346389at2"/>
<keyword evidence="3" id="KW-1185">Reference proteome</keyword>
<dbReference type="Pfam" id="PF17765">
    <property type="entry name" value="MLTR_LBD"/>
    <property type="match status" value="1"/>
</dbReference>
<dbReference type="InterPro" id="IPR001387">
    <property type="entry name" value="Cro/C1-type_HTH"/>
</dbReference>
<dbReference type="AlphaFoldDB" id="A0A1X1DAI1"/>
<reference evidence="2 3" key="1">
    <citation type="journal article" date="2017" name="Antonie Van Leeuwenhoek">
        <title>Phylogenomic resolution of the bacterial genus Pantoea and its relationship with Erwinia and Tatumella.</title>
        <authorList>
            <person name="Palmer M."/>
            <person name="Steenkamp E.T."/>
            <person name="Coetzee M.P."/>
            <person name="Chan W.Y."/>
            <person name="van Zyl E."/>
            <person name="De Maayer P."/>
            <person name="Coutinho T.A."/>
            <person name="Blom J."/>
            <person name="Smits T.H."/>
            <person name="Duffy B."/>
            <person name="Venter S.N."/>
        </authorList>
    </citation>
    <scope>NUCLEOTIDE SEQUENCE [LARGE SCALE GENOMIC DNA]</scope>
    <source>
        <strain evidence="2 3">LMG 26277</strain>
    </source>
</reference>
<dbReference type="CDD" id="cd00093">
    <property type="entry name" value="HTH_XRE"/>
    <property type="match status" value="1"/>
</dbReference>
<dbReference type="Pfam" id="PF13560">
    <property type="entry name" value="HTH_31"/>
    <property type="match status" value="1"/>
</dbReference>
<name>A0A1X1DAI1_9GAMM</name>